<name>A0A8I6S621_CIMLE</name>
<dbReference type="InterPro" id="IPR002018">
    <property type="entry name" value="CarbesteraseB"/>
</dbReference>
<evidence type="ECO:0000256" key="3">
    <source>
        <dbReference type="ARBA" id="ARBA00022801"/>
    </source>
</evidence>
<keyword evidence="4" id="KW-0325">Glycoprotein</keyword>
<reference evidence="6" key="1">
    <citation type="submission" date="2022-01" db="UniProtKB">
        <authorList>
            <consortium name="EnsemblMetazoa"/>
        </authorList>
    </citation>
    <scope>IDENTIFICATION</scope>
</reference>
<dbReference type="Proteomes" id="UP000494040">
    <property type="component" value="Unassembled WGS sequence"/>
</dbReference>
<dbReference type="PANTHER" id="PTHR43918">
    <property type="entry name" value="ACETYLCHOLINESTERASE"/>
    <property type="match status" value="1"/>
</dbReference>
<dbReference type="EnsemblMetazoa" id="XM_014401324.2">
    <property type="protein sequence ID" value="XP_014256810.1"/>
    <property type="gene ID" value="LOC106670743"/>
</dbReference>
<dbReference type="Pfam" id="PF00135">
    <property type="entry name" value="COesterase"/>
    <property type="match status" value="1"/>
</dbReference>
<evidence type="ECO:0000256" key="2">
    <source>
        <dbReference type="ARBA" id="ARBA00022487"/>
    </source>
</evidence>
<dbReference type="PANTHER" id="PTHR43918:SF4">
    <property type="entry name" value="CARBOXYLIC ESTER HYDROLASE"/>
    <property type="match status" value="1"/>
</dbReference>
<dbReference type="InterPro" id="IPR029058">
    <property type="entry name" value="AB_hydrolase_fold"/>
</dbReference>
<evidence type="ECO:0000259" key="5">
    <source>
        <dbReference type="Pfam" id="PF00135"/>
    </source>
</evidence>
<dbReference type="GeneID" id="106670743"/>
<comment type="similarity">
    <text evidence="1">Belongs to the type-B carboxylesterase/lipase family.</text>
</comment>
<dbReference type="RefSeq" id="XP_014256810.1">
    <property type="nucleotide sequence ID" value="XM_014401324.2"/>
</dbReference>
<proteinExistence type="inferred from homology"/>
<dbReference type="GO" id="GO:0006581">
    <property type="term" value="P:acetylcholine catabolic process"/>
    <property type="evidence" value="ECO:0007669"/>
    <property type="project" value="TreeGrafter"/>
</dbReference>
<protein>
    <recommendedName>
        <fullName evidence="5">Carboxylesterase type B domain-containing protein</fullName>
    </recommendedName>
</protein>
<evidence type="ECO:0000313" key="7">
    <source>
        <dbReference type="Proteomes" id="UP000494040"/>
    </source>
</evidence>
<dbReference type="KEGG" id="clec:106670743"/>
<dbReference type="GO" id="GO:0005886">
    <property type="term" value="C:plasma membrane"/>
    <property type="evidence" value="ECO:0007669"/>
    <property type="project" value="TreeGrafter"/>
</dbReference>
<accession>A0A8I6S621</accession>
<dbReference type="Gene3D" id="3.40.50.1820">
    <property type="entry name" value="alpha/beta hydrolase"/>
    <property type="match status" value="1"/>
</dbReference>
<evidence type="ECO:0000256" key="1">
    <source>
        <dbReference type="ARBA" id="ARBA00005964"/>
    </source>
</evidence>
<dbReference type="GO" id="GO:0019695">
    <property type="term" value="P:choline metabolic process"/>
    <property type="evidence" value="ECO:0007669"/>
    <property type="project" value="TreeGrafter"/>
</dbReference>
<dbReference type="InterPro" id="IPR050654">
    <property type="entry name" value="AChE-related_enzymes"/>
</dbReference>
<organism evidence="6 7">
    <name type="scientific">Cimex lectularius</name>
    <name type="common">Bed bug</name>
    <name type="synonym">Acanthia lectularia</name>
    <dbReference type="NCBI Taxonomy" id="79782"/>
    <lineage>
        <taxon>Eukaryota</taxon>
        <taxon>Metazoa</taxon>
        <taxon>Ecdysozoa</taxon>
        <taxon>Arthropoda</taxon>
        <taxon>Hexapoda</taxon>
        <taxon>Insecta</taxon>
        <taxon>Pterygota</taxon>
        <taxon>Neoptera</taxon>
        <taxon>Paraneoptera</taxon>
        <taxon>Hemiptera</taxon>
        <taxon>Heteroptera</taxon>
        <taxon>Panheteroptera</taxon>
        <taxon>Cimicomorpha</taxon>
        <taxon>Cimicidae</taxon>
        <taxon>Cimex</taxon>
    </lineage>
</organism>
<dbReference type="GO" id="GO:0003990">
    <property type="term" value="F:acetylcholinesterase activity"/>
    <property type="evidence" value="ECO:0007669"/>
    <property type="project" value="TreeGrafter"/>
</dbReference>
<dbReference type="OrthoDB" id="6627123at2759"/>
<feature type="domain" description="Carboxylesterase type B" evidence="5">
    <location>
        <begin position="1"/>
        <end position="190"/>
    </location>
</feature>
<keyword evidence="7" id="KW-1185">Reference proteome</keyword>
<dbReference type="GO" id="GO:0005615">
    <property type="term" value="C:extracellular space"/>
    <property type="evidence" value="ECO:0007669"/>
    <property type="project" value="TreeGrafter"/>
</dbReference>
<keyword evidence="3" id="KW-0378">Hydrolase</keyword>
<dbReference type="AlphaFoldDB" id="A0A8I6S621"/>
<sequence>FCEFENEILPGNYGLKDQTLAIEWVMENIHMFGGDPHRVTLAGEGAGASYVLFHLNGYFRYRVKRGIALSGSRFAPWALSRDRWVRNRTVELFYELGCYNVDQMSLYLKCIGLADVAQIDFRARQKASNFFLKNAFNNDLLQISSWWKNAKRSYIPVIDGDTIKSDPWVNRSKGKFTLLIGLRKDEGDIGRYRSSNLQLCFSYDIHVFF</sequence>
<evidence type="ECO:0000313" key="6">
    <source>
        <dbReference type="EnsemblMetazoa" id="XP_014256810.1"/>
    </source>
</evidence>
<evidence type="ECO:0000256" key="4">
    <source>
        <dbReference type="ARBA" id="ARBA00023180"/>
    </source>
</evidence>
<keyword evidence="2" id="KW-0719">Serine esterase</keyword>
<dbReference type="SUPFAM" id="SSF53474">
    <property type="entry name" value="alpha/beta-Hydrolases"/>
    <property type="match status" value="1"/>
</dbReference>